<evidence type="ECO:0000256" key="7">
    <source>
        <dbReference type="ARBA" id="ARBA00053241"/>
    </source>
</evidence>
<evidence type="ECO:0000256" key="11">
    <source>
        <dbReference type="PIRSR" id="PIRSR500134-3"/>
    </source>
</evidence>
<dbReference type="SUPFAM" id="SSF48179">
    <property type="entry name" value="6-phosphogluconate dehydrogenase C-terminal domain-like"/>
    <property type="match status" value="1"/>
</dbReference>
<feature type="binding site" evidence="11">
    <location>
        <position position="30"/>
    </location>
    <ligand>
        <name>NAD(+)</name>
        <dbReference type="ChEBI" id="CHEBI:57540"/>
    </ligand>
</feature>
<evidence type="ECO:0000256" key="8">
    <source>
        <dbReference type="PIRNR" id="PIRNR000124"/>
    </source>
</evidence>
<feature type="binding site" evidence="11">
    <location>
        <position position="35"/>
    </location>
    <ligand>
        <name>NAD(+)</name>
        <dbReference type="ChEBI" id="CHEBI:57540"/>
    </ligand>
</feature>
<gene>
    <name evidence="13" type="ORF">DYI25_19270</name>
</gene>
<feature type="binding site" evidence="10">
    <location>
        <position position="257"/>
    </location>
    <ligand>
        <name>substrate</name>
    </ligand>
</feature>
<feature type="binding site" evidence="11">
    <location>
        <position position="263"/>
    </location>
    <ligand>
        <name>NAD(+)</name>
        <dbReference type="ChEBI" id="CHEBI:57540"/>
    </ligand>
</feature>
<dbReference type="Pfam" id="PF03721">
    <property type="entry name" value="UDPG_MGDP_dh_N"/>
    <property type="match status" value="1"/>
</dbReference>
<comment type="caution">
    <text evidence="13">The sequence shown here is derived from an EMBL/GenBank/DDBJ whole genome shotgun (WGS) entry which is preliminary data.</text>
</comment>
<evidence type="ECO:0000259" key="12">
    <source>
        <dbReference type="SMART" id="SM00984"/>
    </source>
</evidence>
<keyword evidence="5 8" id="KW-0520">NAD</keyword>
<evidence type="ECO:0000256" key="6">
    <source>
        <dbReference type="ARBA" id="ARBA00047473"/>
    </source>
</evidence>
<reference evidence="13 14" key="1">
    <citation type="journal article" date="2021" name="Microorganisms">
        <title>Bacterial Dimethylsulfoniopropionate Biosynthesis in the East China Sea.</title>
        <authorList>
            <person name="Liu J."/>
            <person name="Zhang Y."/>
            <person name="Liu J."/>
            <person name="Zhong H."/>
            <person name="Williams B.T."/>
            <person name="Zheng Y."/>
            <person name="Curson A.R.J."/>
            <person name="Sun C."/>
            <person name="Sun H."/>
            <person name="Song D."/>
            <person name="Wagner Mackenzie B."/>
            <person name="Bermejo Martinez A."/>
            <person name="Todd J.D."/>
            <person name="Zhang X.H."/>
        </authorList>
    </citation>
    <scope>NUCLEOTIDE SEQUENCE [LARGE SCALE GENOMIC DNA]</scope>
    <source>
        <strain evidence="13 14">ESS08</strain>
    </source>
</reference>
<dbReference type="AlphaFoldDB" id="A0A944CQE1"/>
<dbReference type="PIRSF" id="PIRSF000124">
    <property type="entry name" value="UDPglc_GDPman_dh"/>
    <property type="match status" value="1"/>
</dbReference>
<sequence length="440" mass="48541">MYIAVVGTGYVGLVTGVSLAEVGHRVVCIDIDAAKVKKMSKGISPIYEPSLDELMKKNLTANRLSFTTDHQEAFKESEVIYIAVGTPENEDGSANLGFVERVAIDIAKHVRKDAIVVTKSTVPVGTNDTIKQVIRTNLVRDVKVEIVSNPEFLREGSAIHDSFHGDRIVIGAESERAADIIEEINRPFGIPVYKTDIRSAEMIKYASNAFLATKISFINEISNICERVGANVEDVAIGMGLDHRIGNQFLNAGIGYGGSCFPKDTKALIQIAGNVDYDFELLKGVVNVNKHQQQLLLNKLKERVGSIEGKRIAVLGLAFKPNTDDMREAASIRVTEELVNNGAFVVAYDPVAMEKARQVLVPQVAFANSASEAIKNSDAVLILTEWDEIKELDPELFETMAYPLVIDGRNCFDLELMRKYRLEYHSVGRPAVRNMLITRN</sequence>
<dbReference type="InterPro" id="IPR014027">
    <property type="entry name" value="UDP-Glc/GDP-Man_DH_C"/>
</dbReference>
<dbReference type="PANTHER" id="PTHR43750:SF4">
    <property type="entry name" value="UDP-GLUCOSE 6-DEHYDROGENASE YWQF"/>
    <property type="match status" value="1"/>
</dbReference>
<dbReference type="Pfam" id="PF03720">
    <property type="entry name" value="UDPG_MGDP_dh_C"/>
    <property type="match status" value="1"/>
</dbReference>
<dbReference type="RefSeq" id="WP_213371974.1">
    <property type="nucleotide sequence ID" value="NZ_QTKX01000003.1"/>
</dbReference>
<evidence type="ECO:0000256" key="5">
    <source>
        <dbReference type="ARBA" id="ARBA00023027"/>
    </source>
</evidence>
<dbReference type="EMBL" id="QTKX01000003">
    <property type="protein sequence ID" value="MBS8266567.1"/>
    <property type="molecule type" value="Genomic_DNA"/>
</dbReference>
<evidence type="ECO:0000256" key="3">
    <source>
        <dbReference type="ARBA" id="ARBA00012954"/>
    </source>
</evidence>
<dbReference type="Pfam" id="PF00984">
    <property type="entry name" value="UDPG_MGDP_dh"/>
    <property type="match status" value="1"/>
</dbReference>
<proteinExistence type="inferred from homology"/>
<dbReference type="PANTHER" id="PTHR43750">
    <property type="entry name" value="UDP-GLUCOSE 6-DEHYDROGENASE TUAD"/>
    <property type="match status" value="1"/>
</dbReference>
<dbReference type="InterPro" id="IPR036291">
    <property type="entry name" value="NAD(P)-bd_dom_sf"/>
</dbReference>
<feature type="binding site" evidence="11">
    <location>
        <position position="121"/>
    </location>
    <ligand>
        <name>NAD(+)</name>
        <dbReference type="ChEBI" id="CHEBI:57540"/>
    </ligand>
</feature>
<keyword evidence="4 8" id="KW-0560">Oxidoreductase</keyword>
<dbReference type="InterPro" id="IPR028357">
    <property type="entry name" value="UDPglc_DH_bac"/>
</dbReference>
<dbReference type="InterPro" id="IPR008927">
    <property type="entry name" value="6-PGluconate_DH-like_C_sf"/>
</dbReference>
<dbReference type="GO" id="GO:0003979">
    <property type="term" value="F:UDP-glucose 6-dehydrogenase activity"/>
    <property type="evidence" value="ECO:0007669"/>
    <property type="project" value="UniProtKB-EC"/>
</dbReference>
<dbReference type="EC" id="1.1.1.22" evidence="3 8"/>
<feature type="binding site" evidence="10">
    <location>
        <begin position="152"/>
        <end position="155"/>
    </location>
    <ligand>
        <name>substrate</name>
    </ligand>
</feature>
<dbReference type="PIRSF" id="PIRSF500134">
    <property type="entry name" value="UDPglc_DH_bac"/>
    <property type="match status" value="1"/>
</dbReference>
<keyword evidence="14" id="KW-1185">Reference proteome</keyword>
<evidence type="ECO:0000256" key="1">
    <source>
        <dbReference type="ARBA" id="ARBA00004701"/>
    </source>
</evidence>
<comment type="similarity">
    <text evidence="2 8">Belongs to the UDP-glucose/GDP-mannose dehydrogenase family.</text>
</comment>
<evidence type="ECO:0000256" key="10">
    <source>
        <dbReference type="PIRSR" id="PIRSR500134-2"/>
    </source>
</evidence>
<feature type="domain" description="UDP-glucose/GDP-mannose dehydrogenase C-terminal" evidence="12">
    <location>
        <begin position="313"/>
        <end position="414"/>
    </location>
</feature>
<evidence type="ECO:0000256" key="4">
    <source>
        <dbReference type="ARBA" id="ARBA00023002"/>
    </source>
</evidence>
<organism evidence="13 14">
    <name type="scientific">Mesobacillus boroniphilus</name>
    <dbReference type="NCBI Taxonomy" id="308892"/>
    <lineage>
        <taxon>Bacteria</taxon>
        <taxon>Bacillati</taxon>
        <taxon>Bacillota</taxon>
        <taxon>Bacilli</taxon>
        <taxon>Bacillales</taxon>
        <taxon>Bacillaceae</taxon>
        <taxon>Mesobacillus</taxon>
    </lineage>
</organism>
<dbReference type="InterPro" id="IPR014026">
    <property type="entry name" value="UDP-Glc/GDP-Man_DH_dimer"/>
</dbReference>
<feature type="binding site" evidence="10">
    <location>
        <begin position="249"/>
        <end position="253"/>
    </location>
    <ligand>
        <name>substrate</name>
    </ligand>
</feature>
<dbReference type="SUPFAM" id="SSF52413">
    <property type="entry name" value="UDP-glucose/GDP-mannose dehydrogenase C-terminal domain"/>
    <property type="match status" value="1"/>
</dbReference>
<name>A0A944CQE1_9BACI</name>
<evidence type="ECO:0000313" key="13">
    <source>
        <dbReference type="EMBL" id="MBS8266567.1"/>
    </source>
</evidence>
<dbReference type="Gene3D" id="3.40.50.720">
    <property type="entry name" value="NAD(P)-binding Rossmann-like Domain"/>
    <property type="match status" value="2"/>
</dbReference>
<comment type="catalytic activity">
    <reaction evidence="6 8">
        <text>UDP-alpha-D-glucose + 2 NAD(+) + H2O = UDP-alpha-D-glucuronate + 2 NADH + 3 H(+)</text>
        <dbReference type="Rhea" id="RHEA:23596"/>
        <dbReference type="ChEBI" id="CHEBI:15377"/>
        <dbReference type="ChEBI" id="CHEBI:15378"/>
        <dbReference type="ChEBI" id="CHEBI:57540"/>
        <dbReference type="ChEBI" id="CHEBI:57945"/>
        <dbReference type="ChEBI" id="CHEBI:58052"/>
        <dbReference type="ChEBI" id="CHEBI:58885"/>
        <dbReference type="EC" id="1.1.1.22"/>
    </reaction>
</comment>
<evidence type="ECO:0000256" key="9">
    <source>
        <dbReference type="PIRSR" id="PIRSR500134-1"/>
    </source>
</evidence>
<feature type="binding site" evidence="11">
    <location>
        <position position="155"/>
    </location>
    <ligand>
        <name>NAD(+)</name>
        <dbReference type="ChEBI" id="CHEBI:57540"/>
    </ligand>
</feature>
<dbReference type="FunFam" id="1.20.5.100:FF:000001">
    <property type="entry name" value="UDP-glucose 6-dehydrogenase"/>
    <property type="match status" value="1"/>
</dbReference>
<dbReference type="InterPro" id="IPR017476">
    <property type="entry name" value="UDP-Glc/GDP-Man"/>
</dbReference>
<evidence type="ECO:0000313" key="14">
    <source>
        <dbReference type="Proteomes" id="UP000761411"/>
    </source>
</evidence>
<dbReference type="InterPro" id="IPR036220">
    <property type="entry name" value="UDP-Glc/GDP-Man_DH_C_sf"/>
</dbReference>
<comment type="function">
    <text evidence="7">Catalyzes the conversion of UDP-glucose into UDP-glucuronate, one of the precursors of teichuronic acid.</text>
</comment>
<dbReference type="Proteomes" id="UP000761411">
    <property type="component" value="Unassembled WGS sequence"/>
</dbReference>
<dbReference type="GO" id="GO:0051287">
    <property type="term" value="F:NAD binding"/>
    <property type="evidence" value="ECO:0007669"/>
    <property type="project" value="InterPro"/>
</dbReference>
<feature type="binding site" evidence="11">
    <location>
        <position position="86"/>
    </location>
    <ligand>
        <name>NAD(+)</name>
        <dbReference type="ChEBI" id="CHEBI:57540"/>
    </ligand>
</feature>
<dbReference type="SMART" id="SM00984">
    <property type="entry name" value="UDPG_MGDP_dh_C"/>
    <property type="match status" value="1"/>
</dbReference>
<accession>A0A944CQE1</accession>
<feature type="binding site" evidence="11">
    <location>
        <position position="327"/>
    </location>
    <ligand>
        <name>NAD(+)</name>
        <dbReference type="ChEBI" id="CHEBI:57540"/>
    </ligand>
</feature>
<comment type="pathway">
    <text evidence="1">Nucleotide-sugar biosynthesis; UDP-alpha-D-glucuronate biosynthesis; UDP-alpha-D-glucuronate from UDP-alpha-D-glucose: step 1/1.</text>
</comment>
<dbReference type="Gene3D" id="1.20.5.100">
    <property type="entry name" value="Cytochrome c1, transmembrane anchor, C-terminal"/>
    <property type="match status" value="1"/>
</dbReference>
<feature type="binding site" evidence="10">
    <location>
        <position position="320"/>
    </location>
    <ligand>
        <name>substrate</name>
    </ligand>
</feature>
<evidence type="ECO:0000256" key="2">
    <source>
        <dbReference type="ARBA" id="ARBA00006601"/>
    </source>
</evidence>
<feature type="binding site" evidence="10">
    <location>
        <position position="204"/>
    </location>
    <ligand>
        <name>substrate</name>
    </ligand>
</feature>
<dbReference type="SUPFAM" id="SSF51735">
    <property type="entry name" value="NAD(P)-binding Rossmann-fold domains"/>
    <property type="match status" value="1"/>
</dbReference>
<dbReference type="GO" id="GO:0000271">
    <property type="term" value="P:polysaccharide biosynthetic process"/>
    <property type="evidence" value="ECO:0007669"/>
    <property type="project" value="InterPro"/>
</dbReference>
<dbReference type="NCBIfam" id="TIGR03026">
    <property type="entry name" value="NDP-sugDHase"/>
    <property type="match status" value="1"/>
</dbReference>
<feature type="active site" description="Nucleophile" evidence="9">
    <location>
        <position position="260"/>
    </location>
</feature>
<protein>
    <recommendedName>
        <fullName evidence="3 8">UDP-glucose 6-dehydrogenase</fullName>
        <ecNumber evidence="3 8">1.1.1.22</ecNumber>
    </recommendedName>
</protein>
<dbReference type="InterPro" id="IPR001732">
    <property type="entry name" value="UDP-Glc/GDP-Man_DH_N"/>
</dbReference>